<sequence length="155" mass="17113">MATPPTTYDGTISVVQAILTTLTHILIKAEESHPNAHSLLEARLYSYLAARLTDRESVMLGSKPTTFSECYERIETVHKVLREAEKDVVNQQCDVVKPTSRGPLGAVDMSGAVYAHAIALPNIYFHLMAAHGNLRKEGVPLGKMDYYQGFVPLQN</sequence>
<proteinExistence type="predicted"/>
<dbReference type="InterPro" id="IPR018531">
    <property type="entry name" value="DUF1993"/>
</dbReference>
<protein>
    <submittedName>
        <fullName evidence="1">Uncharacterized protein</fullName>
    </submittedName>
</protein>
<keyword evidence="2" id="KW-1185">Reference proteome</keyword>
<evidence type="ECO:0000313" key="2">
    <source>
        <dbReference type="Proteomes" id="UP001610335"/>
    </source>
</evidence>
<dbReference type="Proteomes" id="UP001610335">
    <property type="component" value="Unassembled WGS sequence"/>
</dbReference>
<dbReference type="Gene3D" id="1.20.120.450">
    <property type="entry name" value="dinb family like domain"/>
    <property type="match status" value="2"/>
</dbReference>
<dbReference type="InterPro" id="IPR034660">
    <property type="entry name" value="DinB/YfiT-like"/>
</dbReference>
<reference evidence="1 2" key="1">
    <citation type="submission" date="2024-07" db="EMBL/GenBank/DDBJ databases">
        <title>Section-level genome sequencing and comparative genomics of Aspergillus sections Usti and Cavernicolus.</title>
        <authorList>
            <consortium name="Lawrence Berkeley National Laboratory"/>
            <person name="Nybo J.L."/>
            <person name="Vesth T.C."/>
            <person name="Theobald S."/>
            <person name="Frisvad J.C."/>
            <person name="Larsen T.O."/>
            <person name="Kjaerboelling I."/>
            <person name="Rothschild-Mancinelli K."/>
            <person name="Lyhne E.K."/>
            <person name="Kogle M.E."/>
            <person name="Barry K."/>
            <person name="Clum A."/>
            <person name="Na H."/>
            <person name="Ledsgaard L."/>
            <person name="Lin J."/>
            <person name="Lipzen A."/>
            <person name="Kuo A."/>
            <person name="Riley R."/>
            <person name="Mondo S."/>
            <person name="LaButti K."/>
            <person name="Haridas S."/>
            <person name="Pangalinan J."/>
            <person name="Salamov A.A."/>
            <person name="Simmons B.A."/>
            <person name="Magnuson J.K."/>
            <person name="Chen J."/>
            <person name="Drula E."/>
            <person name="Henrissat B."/>
            <person name="Wiebenga A."/>
            <person name="Lubbers R.J."/>
            <person name="Gomes A.C."/>
            <person name="Makela M.R."/>
            <person name="Stajich J."/>
            <person name="Grigoriev I.V."/>
            <person name="Mortensen U.H."/>
            <person name="De vries R.P."/>
            <person name="Baker S.E."/>
            <person name="Andersen M.R."/>
        </authorList>
    </citation>
    <scope>NUCLEOTIDE SEQUENCE [LARGE SCALE GENOMIC DNA]</scope>
    <source>
        <strain evidence="1 2">CBS 600.67</strain>
    </source>
</reference>
<dbReference type="SUPFAM" id="SSF109854">
    <property type="entry name" value="DinB/YfiT-like putative metalloenzymes"/>
    <property type="match status" value="1"/>
</dbReference>
<comment type="caution">
    <text evidence="1">The sequence shown here is derived from an EMBL/GenBank/DDBJ whole genome shotgun (WGS) entry which is preliminary data.</text>
</comment>
<dbReference type="Pfam" id="PF09351">
    <property type="entry name" value="DUF1993"/>
    <property type="match status" value="1"/>
</dbReference>
<dbReference type="EMBL" id="JBFXLS010000148">
    <property type="protein sequence ID" value="KAL2813212.1"/>
    <property type="molecule type" value="Genomic_DNA"/>
</dbReference>
<organism evidence="1 2">
    <name type="scientific">Aspergillus cavernicola</name>
    <dbReference type="NCBI Taxonomy" id="176166"/>
    <lineage>
        <taxon>Eukaryota</taxon>
        <taxon>Fungi</taxon>
        <taxon>Dikarya</taxon>
        <taxon>Ascomycota</taxon>
        <taxon>Pezizomycotina</taxon>
        <taxon>Eurotiomycetes</taxon>
        <taxon>Eurotiomycetidae</taxon>
        <taxon>Eurotiales</taxon>
        <taxon>Aspergillaceae</taxon>
        <taxon>Aspergillus</taxon>
        <taxon>Aspergillus subgen. Nidulantes</taxon>
    </lineage>
</organism>
<accession>A0ABR4HCU7</accession>
<dbReference type="PANTHER" id="PTHR36922:SF1">
    <property type="entry name" value="DUF1993 DOMAIN-CONTAINING PROTEIN"/>
    <property type="match status" value="1"/>
</dbReference>
<evidence type="ECO:0000313" key="1">
    <source>
        <dbReference type="EMBL" id="KAL2813212.1"/>
    </source>
</evidence>
<name>A0ABR4HCU7_9EURO</name>
<gene>
    <name evidence="1" type="ORF">BDW59DRAFT_178277</name>
</gene>
<dbReference type="PANTHER" id="PTHR36922">
    <property type="entry name" value="BLL2446 PROTEIN"/>
    <property type="match status" value="1"/>
</dbReference>